<dbReference type="EMBL" id="FNON01000002">
    <property type="protein sequence ID" value="SDX11359.1"/>
    <property type="molecule type" value="Genomic_DNA"/>
</dbReference>
<evidence type="ECO:0008006" key="3">
    <source>
        <dbReference type="Google" id="ProtNLM"/>
    </source>
</evidence>
<name>A0A1H2Z3I7_9PSEU</name>
<dbReference type="Proteomes" id="UP000199515">
    <property type="component" value="Unassembled WGS sequence"/>
</dbReference>
<gene>
    <name evidence="1" type="ORF">SAMN05421504_102348</name>
</gene>
<proteinExistence type="predicted"/>
<dbReference type="RefSeq" id="WP_091288248.1">
    <property type="nucleotide sequence ID" value="NZ_FNON01000002.1"/>
</dbReference>
<dbReference type="OrthoDB" id="4856898at2"/>
<keyword evidence="2" id="KW-1185">Reference proteome</keyword>
<evidence type="ECO:0000313" key="1">
    <source>
        <dbReference type="EMBL" id="SDX11359.1"/>
    </source>
</evidence>
<accession>A0A1H2Z3I7</accession>
<sequence>MYSQRAACGPGEDLGSGGLAASVHRIERIQQLSGLRFGVTDAPGWLYCDDLLDDPQGLRAWQGGLAAWMGTQYDEVPARTVAAWIAAWYLHVPARAAAVLFHHERRVPVPKLAFRLSDDRPHPEEIALLADGFYCLPADTGAARPEAVVVADEAELAAVLREGYLAHATRFVDAYGPLSRLGRRTLWAAATDALDTALWCAGEPDAGVADAALVLGSRHAPLTSASTLRLTPEREWTRRLESCCFSYLLASTPECVGCPRSTPKS</sequence>
<organism evidence="1 2">
    <name type="scientific">Amycolatopsis xylanica</name>
    <dbReference type="NCBI Taxonomy" id="589385"/>
    <lineage>
        <taxon>Bacteria</taxon>
        <taxon>Bacillati</taxon>
        <taxon>Actinomycetota</taxon>
        <taxon>Actinomycetes</taxon>
        <taxon>Pseudonocardiales</taxon>
        <taxon>Pseudonocardiaceae</taxon>
        <taxon>Amycolatopsis</taxon>
    </lineage>
</organism>
<dbReference type="STRING" id="589385.SAMN05421504_102348"/>
<reference evidence="1 2" key="1">
    <citation type="submission" date="2016-10" db="EMBL/GenBank/DDBJ databases">
        <authorList>
            <person name="de Groot N.N."/>
        </authorList>
    </citation>
    <scope>NUCLEOTIDE SEQUENCE [LARGE SCALE GENOMIC DNA]</scope>
    <source>
        <strain evidence="1 2">CPCC 202699</strain>
    </source>
</reference>
<dbReference type="AlphaFoldDB" id="A0A1H2Z3I7"/>
<protein>
    <recommendedName>
        <fullName evidence="3">FhuF 2Fe-2S C-terminal domain-containing protein</fullName>
    </recommendedName>
</protein>
<evidence type="ECO:0000313" key="2">
    <source>
        <dbReference type="Proteomes" id="UP000199515"/>
    </source>
</evidence>